<reference evidence="2 3" key="1">
    <citation type="submission" date="2016-10" db="EMBL/GenBank/DDBJ databases">
        <authorList>
            <person name="de Groot N.N."/>
        </authorList>
    </citation>
    <scope>NUCLEOTIDE SEQUENCE [LARGE SCALE GENOMIC DNA]</scope>
    <source>
        <strain evidence="2 3">DSM 25186</strain>
    </source>
</reference>
<keyword evidence="1" id="KW-0472">Membrane</keyword>
<dbReference type="PANTHER" id="PTHR36840:SF1">
    <property type="entry name" value="BLL5714 PROTEIN"/>
    <property type="match status" value="1"/>
</dbReference>
<keyword evidence="1" id="KW-1133">Transmembrane helix</keyword>
<evidence type="ECO:0000313" key="2">
    <source>
        <dbReference type="EMBL" id="SDL52323.1"/>
    </source>
</evidence>
<feature type="transmembrane region" description="Helical" evidence="1">
    <location>
        <begin position="205"/>
        <end position="225"/>
    </location>
</feature>
<feature type="transmembrane region" description="Helical" evidence="1">
    <location>
        <begin position="309"/>
        <end position="331"/>
    </location>
</feature>
<dbReference type="Pfam" id="PF06772">
    <property type="entry name" value="LtrA"/>
    <property type="match status" value="1"/>
</dbReference>
<dbReference type="AlphaFoldDB" id="A0A1G9KS35"/>
<feature type="transmembrane region" description="Helical" evidence="1">
    <location>
        <begin position="172"/>
        <end position="193"/>
    </location>
</feature>
<feature type="transmembrane region" description="Helical" evidence="1">
    <location>
        <begin position="149"/>
        <end position="166"/>
    </location>
</feature>
<dbReference type="EMBL" id="FNFO01000006">
    <property type="protein sequence ID" value="SDL52323.1"/>
    <property type="molecule type" value="Genomic_DNA"/>
</dbReference>
<proteinExistence type="predicted"/>
<sequence length="404" mass="46442">MHFGFSSAAWWGPPKKFDQPERDRRVSWLELFYDLVYVIAISRITHHFSEHVSLGSFFEYAGLFCLIFWGWLNGSLYYDLHGNEGLRTRLMTLWQMMIIAALSITLSLPDPNHVHVTVVFMVMQFFITYLWWSVGFYDPSHRPYSRPYTVLYLLSLGLMGLSLVFPERWLTWLLPVVLVCNYAPPFISQGLLRRSSRNIDMTPSMFERLGLFTIIVFGELVLGVINGVSDTQEMDFLAWLNFALALAIIFALWWIFFTLVWRGEAQKGFIKASALELLYIPPLITLGLMAVSFTSFFDPHEEARALRPLFGYAVAVFLTSISLIMGLVEVLKRVRPLKRRFRLSLVLTAAVFLLSALIAFQPAMLYYLLGVLVVLVIEILYLNSLYYASASEEENEINEPQTAS</sequence>
<dbReference type="PANTHER" id="PTHR36840">
    <property type="entry name" value="BLL5714 PROTEIN"/>
    <property type="match status" value="1"/>
</dbReference>
<feature type="transmembrane region" description="Helical" evidence="1">
    <location>
        <begin position="57"/>
        <end position="78"/>
    </location>
</feature>
<evidence type="ECO:0000256" key="1">
    <source>
        <dbReference type="SAM" id="Phobius"/>
    </source>
</evidence>
<feature type="transmembrane region" description="Helical" evidence="1">
    <location>
        <begin position="277"/>
        <end position="297"/>
    </location>
</feature>
<evidence type="ECO:0000313" key="3">
    <source>
        <dbReference type="Proteomes" id="UP000198510"/>
    </source>
</evidence>
<keyword evidence="3" id="KW-1185">Reference proteome</keyword>
<name>A0A1G9KS35_9BACT</name>
<dbReference type="STRING" id="1075417.SAMN05421823_106237"/>
<accession>A0A1G9KS35</accession>
<feature type="transmembrane region" description="Helical" evidence="1">
    <location>
        <begin position="114"/>
        <end position="137"/>
    </location>
</feature>
<feature type="transmembrane region" description="Helical" evidence="1">
    <location>
        <begin position="343"/>
        <end position="360"/>
    </location>
</feature>
<feature type="transmembrane region" description="Helical" evidence="1">
    <location>
        <begin position="237"/>
        <end position="256"/>
    </location>
</feature>
<organism evidence="2 3">
    <name type="scientific">Catalinimonas alkaloidigena</name>
    <dbReference type="NCBI Taxonomy" id="1075417"/>
    <lineage>
        <taxon>Bacteria</taxon>
        <taxon>Pseudomonadati</taxon>
        <taxon>Bacteroidota</taxon>
        <taxon>Cytophagia</taxon>
        <taxon>Cytophagales</taxon>
        <taxon>Catalimonadaceae</taxon>
        <taxon>Catalinimonas</taxon>
    </lineage>
</organism>
<gene>
    <name evidence="2" type="ORF">SAMN05421823_106237</name>
</gene>
<dbReference type="Proteomes" id="UP000198510">
    <property type="component" value="Unassembled WGS sequence"/>
</dbReference>
<feature type="transmembrane region" description="Helical" evidence="1">
    <location>
        <begin position="366"/>
        <end position="388"/>
    </location>
</feature>
<protein>
    <submittedName>
        <fullName evidence="2">Low temperature requirement protein LtrA</fullName>
    </submittedName>
</protein>
<feature type="transmembrane region" description="Helical" evidence="1">
    <location>
        <begin position="90"/>
        <end position="108"/>
    </location>
</feature>
<keyword evidence="1" id="KW-0812">Transmembrane</keyword>
<dbReference type="InterPro" id="IPR010640">
    <property type="entry name" value="Low_temperature_requirement_A"/>
</dbReference>